<feature type="compositionally biased region" description="Basic residues" evidence="2">
    <location>
        <begin position="26"/>
        <end position="38"/>
    </location>
</feature>
<keyword evidence="4" id="KW-1185">Reference proteome</keyword>
<keyword evidence="1" id="KW-0175">Coiled coil</keyword>
<dbReference type="PANTHER" id="PTHR31071">
    <property type="entry name" value="GB|AAF24581.1"/>
    <property type="match status" value="1"/>
</dbReference>
<reference evidence="3" key="1">
    <citation type="submission" date="2023-05" db="EMBL/GenBank/DDBJ databases">
        <title>Genome and transcriptome analyses reveal genes involved in the formation of fine ridges on petal epidermal cells in Hibiscus trionum.</title>
        <authorList>
            <person name="Koshimizu S."/>
            <person name="Masuda S."/>
            <person name="Ishii T."/>
            <person name="Shirasu K."/>
            <person name="Hoshino A."/>
            <person name="Arita M."/>
        </authorList>
    </citation>
    <scope>NUCLEOTIDE SEQUENCE</scope>
    <source>
        <strain evidence="3">Hamamatsu line</strain>
    </source>
</reference>
<feature type="region of interest" description="Disordered" evidence="2">
    <location>
        <begin position="620"/>
        <end position="654"/>
    </location>
</feature>
<feature type="compositionally biased region" description="Polar residues" evidence="2">
    <location>
        <begin position="503"/>
        <end position="512"/>
    </location>
</feature>
<sequence>MKVAGKASLRATFSGRIPTDADLKPATKRKTRNRRWKRVGGTPVVGRRSRPETPLLKWKVEEKEKEKEREKSRGVEEEHVEEEEEDGGRRGGGRGRHRKGASKVSARKLAAGLWRLQLTETVAPGVADRSDRLGFKSGKDFMGVPFHYHHKDKSHGSEDPLQSPSSVSGVKNGLLRKIEPSIQFSNSAMEGATKWDPVCLKTTDEVRKIYNHMKRIDQQVSAVSIVSALETELVQARAHIEELETERRSSKKKLEHFLRKVSEERAAWRSREHEKIRAFVDDVKADLNREKKKRQRLEIVNSKLVNELAAAKLSAKQYMQDYEKERKARELIEEVCDELAKEIGEDKAEAEEIKRDSMKLRDEVDEERKMLQMAEVWREERVQMKLIDAKVALEERYSQMNKLIADLETFLRARTGNLDLKDLREAESLRQAAQSLSVEEIKEFTYEPANPDDIFAVFEDVALAEANEREIEQCTAYSPASHASKVLMVSPEMNLMKKDSMARHSNTQYNQNDEIEEDESGWETVSHFEDQGSSYSPNESAASVSKNRRDSNFSGSGTEWEGNAYGDTPNTEISEVCSLPARQSNKLSSIARLWMSCPNNGENYKIISVEGANGRLSNGKTSNGSIVSPDRVSGKGGLSPSVGQWSSPDSSHPHMMKGCIDWPRGVQKNSLKAKLLEARMESQKVQLRHVLKHKI</sequence>
<feature type="compositionally biased region" description="Basic residues" evidence="2">
    <location>
        <begin position="91"/>
        <end position="101"/>
    </location>
</feature>
<evidence type="ECO:0000256" key="2">
    <source>
        <dbReference type="SAM" id="MobiDB-lite"/>
    </source>
</evidence>
<feature type="coiled-coil region" evidence="1">
    <location>
        <begin position="226"/>
        <end position="370"/>
    </location>
</feature>
<feature type="region of interest" description="Disordered" evidence="2">
    <location>
        <begin position="503"/>
        <end position="570"/>
    </location>
</feature>
<evidence type="ECO:0000313" key="4">
    <source>
        <dbReference type="Proteomes" id="UP001165190"/>
    </source>
</evidence>
<feature type="compositionally biased region" description="Basic and acidic residues" evidence="2">
    <location>
        <begin position="58"/>
        <end position="77"/>
    </location>
</feature>
<feature type="region of interest" description="Disordered" evidence="2">
    <location>
        <begin position="1"/>
        <end position="105"/>
    </location>
</feature>
<organism evidence="3 4">
    <name type="scientific">Hibiscus trionum</name>
    <name type="common">Flower of an hour</name>
    <dbReference type="NCBI Taxonomy" id="183268"/>
    <lineage>
        <taxon>Eukaryota</taxon>
        <taxon>Viridiplantae</taxon>
        <taxon>Streptophyta</taxon>
        <taxon>Embryophyta</taxon>
        <taxon>Tracheophyta</taxon>
        <taxon>Spermatophyta</taxon>
        <taxon>Magnoliopsida</taxon>
        <taxon>eudicotyledons</taxon>
        <taxon>Gunneridae</taxon>
        <taxon>Pentapetalae</taxon>
        <taxon>rosids</taxon>
        <taxon>malvids</taxon>
        <taxon>Malvales</taxon>
        <taxon>Malvaceae</taxon>
        <taxon>Malvoideae</taxon>
        <taxon>Hibiscus</taxon>
    </lineage>
</organism>
<feature type="compositionally biased region" description="Polar residues" evidence="2">
    <location>
        <begin position="641"/>
        <end position="650"/>
    </location>
</feature>
<protein>
    <submittedName>
        <fullName evidence="3">Uncharacterized protein</fullName>
    </submittedName>
</protein>
<proteinExistence type="predicted"/>
<evidence type="ECO:0000313" key="3">
    <source>
        <dbReference type="EMBL" id="GMJ05108.1"/>
    </source>
</evidence>
<dbReference type="OrthoDB" id="1927957at2759"/>
<comment type="caution">
    <text evidence="3">The sequence shown here is derived from an EMBL/GenBank/DDBJ whole genome shotgun (WGS) entry which is preliminary data.</text>
</comment>
<evidence type="ECO:0000256" key="1">
    <source>
        <dbReference type="SAM" id="Coils"/>
    </source>
</evidence>
<dbReference type="EMBL" id="BSYR01000044">
    <property type="protein sequence ID" value="GMJ05108.1"/>
    <property type="molecule type" value="Genomic_DNA"/>
</dbReference>
<dbReference type="PANTHER" id="PTHR31071:SF2">
    <property type="entry name" value="ACTIN CYTOSKELETON-REGULATORY COMPLEX PAN-LIKE PROTEIN"/>
    <property type="match status" value="1"/>
</dbReference>
<dbReference type="InterPro" id="IPR043424">
    <property type="entry name" value="BLT-like"/>
</dbReference>
<feature type="region of interest" description="Disordered" evidence="2">
    <location>
        <begin position="149"/>
        <end position="169"/>
    </location>
</feature>
<dbReference type="AlphaFoldDB" id="A0A9W7MI03"/>
<gene>
    <name evidence="3" type="ORF">HRI_004180000</name>
</gene>
<feature type="compositionally biased region" description="Polar residues" evidence="2">
    <location>
        <begin position="160"/>
        <end position="169"/>
    </location>
</feature>
<name>A0A9W7MI03_HIBTR</name>
<dbReference type="Proteomes" id="UP001165190">
    <property type="component" value="Unassembled WGS sequence"/>
</dbReference>
<feature type="compositionally biased region" description="Polar residues" evidence="2">
    <location>
        <begin position="531"/>
        <end position="545"/>
    </location>
</feature>
<accession>A0A9W7MI03</accession>